<evidence type="ECO:0000256" key="6">
    <source>
        <dbReference type="SAM" id="Phobius"/>
    </source>
</evidence>
<evidence type="ECO:0000256" key="4">
    <source>
        <dbReference type="ARBA" id="ARBA00023136"/>
    </source>
</evidence>
<evidence type="ECO:0000256" key="5">
    <source>
        <dbReference type="NCBIfam" id="TIGR02228"/>
    </source>
</evidence>
<dbReference type="NCBIfam" id="TIGR02228">
    <property type="entry name" value="sigpep_I_arch"/>
    <property type="match status" value="1"/>
</dbReference>
<dbReference type="InterPro" id="IPR019533">
    <property type="entry name" value="Peptidase_S26"/>
</dbReference>
<dbReference type="EC" id="3.4.21.89" evidence="5"/>
<evidence type="ECO:0000256" key="2">
    <source>
        <dbReference type="ARBA" id="ARBA00022692"/>
    </source>
</evidence>
<keyword evidence="3 6" id="KW-1133">Transmembrane helix</keyword>
<dbReference type="InterPro" id="IPR001733">
    <property type="entry name" value="Peptidase_S26B"/>
</dbReference>
<keyword evidence="2 6" id="KW-0812">Transmembrane</keyword>
<reference evidence="7 8" key="1">
    <citation type="journal article" date="2016" name="Nat. Commun.">
        <title>Thousands of microbial genomes shed light on interconnected biogeochemical processes in an aquifer system.</title>
        <authorList>
            <person name="Anantharaman K."/>
            <person name="Brown C.T."/>
            <person name="Hug L.A."/>
            <person name="Sharon I."/>
            <person name="Castelle C.J."/>
            <person name="Probst A.J."/>
            <person name="Thomas B.C."/>
            <person name="Singh A."/>
            <person name="Wilkins M.J."/>
            <person name="Karaoz U."/>
            <person name="Brodie E.L."/>
            <person name="Williams K.H."/>
            <person name="Hubbard S.S."/>
            <person name="Banfield J.F."/>
        </authorList>
    </citation>
    <scope>NUCLEOTIDE SEQUENCE [LARGE SCALE GENOMIC DNA]</scope>
</reference>
<dbReference type="PRINTS" id="PR00728">
    <property type="entry name" value="SIGNALPTASE"/>
</dbReference>
<dbReference type="Gene3D" id="2.10.109.10">
    <property type="entry name" value="Umud Fragment, subunit A"/>
    <property type="match status" value="1"/>
</dbReference>
<evidence type="ECO:0000313" key="8">
    <source>
        <dbReference type="Proteomes" id="UP000176705"/>
    </source>
</evidence>
<dbReference type="EMBL" id="MHQS01000015">
    <property type="protein sequence ID" value="OHA08499.1"/>
    <property type="molecule type" value="Genomic_DNA"/>
</dbReference>
<evidence type="ECO:0000313" key="7">
    <source>
        <dbReference type="EMBL" id="OHA08499.1"/>
    </source>
</evidence>
<proteinExistence type="predicted"/>
<dbReference type="GO" id="GO:0016020">
    <property type="term" value="C:membrane"/>
    <property type="evidence" value="ECO:0007669"/>
    <property type="project" value="UniProtKB-SubCell"/>
</dbReference>
<dbReference type="Proteomes" id="UP000176705">
    <property type="component" value="Unassembled WGS sequence"/>
</dbReference>
<dbReference type="PANTHER" id="PTHR10806">
    <property type="entry name" value="SIGNAL PEPTIDASE COMPLEX CATALYTIC SUBUNIT SEC11"/>
    <property type="match status" value="1"/>
</dbReference>
<dbReference type="AlphaFoldDB" id="A0A1G2LCG7"/>
<dbReference type="GO" id="GO:0009003">
    <property type="term" value="F:signal peptidase activity"/>
    <property type="evidence" value="ECO:0007669"/>
    <property type="project" value="UniProtKB-EC"/>
</dbReference>
<dbReference type="STRING" id="1802280.A3B37_00140"/>
<comment type="caution">
    <text evidence="7">The sequence shown here is derived from an EMBL/GenBank/DDBJ whole genome shotgun (WGS) entry which is preliminary data.</text>
</comment>
<evidence type="ECO:0000256" key="3">
    <source>
        <dbReference type="ARBA" id="ARBA00022989"/>
    </source>
</evidence>
<name>A0A1G2LCG7_9BACT</name>
<comment type="subcellular location">
    <subcellularLocation>
        <location evidence="1">Membrane</location>
    </subcellularLocation>
</comment>
<keyword evidence="4 6" id="KW-0472">Membrane</keyword>
<gene>
    <name evidence="7" type="ORF">A3B37_00140</name>
</gene>
<dbReference type="GO" id="GO:0006465">
    <property type="term" value="P:signal peptide processing"/>
    <property type="evidence" value="ECO:0007669"/>
    <property type="project" value="UniProtKB-UniRule"/>
</dbReference>
<sequence length="149" mass="16551">MKSVLKFFLNVLVYALIVGGVVWGAPKFLSWKLGTEYPIASITSGSMWPSLHRGDMIFIEAVPREALKAGDVVVWRNPSAAPGGTQGFTIHRLVELRETTLVTKGDANFKNDDPVGYDRLIGRTAMFRGKPFRIPYLGYVTITASKYQQ</sequence>
<evidence type="ECO:0000256" key="1">
    <source>
        <dbReference type="ARBA" id="ARBA00004370"/>
    </source>
</evidence>
<accession>A0A1G2LCG7</accession>
<dbReference type="InterPro" id="IPR036286">
    <property type="entry name" value="LexA/Signal_pep-like_sf"/>
</dbReference>
<organism evidence="7 8">
    <name type="scientific">Candidatus Sungbacteria bacterium RIFCSPLOWO2_01_FULL_59_16</name>
    <dbReference type="NCBI Taxonomy" id="1802280"/>
    <lineage>
        <taxon>Bacteria</taxon>
        <taxon>Candidatus Sungiibacteriota</taxon>
    </lineage>
</organism>
<feature type="transmembrane region" description="Helical" evidence="6">
    <location>
        <begin position="7"/>
        <end position="25"/>
    </location>
</feature>
<protein>
    <recommendedName>
        <fullName evidence="5">Signal peptidase I</fullName>
        <ecNumber evidence="5">3.4.21.89</ecNumber>
    </recommendedName>
</protein>
<dbReference type="PANTHER" id="PTHR10806:SF6">
    <property type="entry name" value="SIGNAL PEPTIDASE COMPLEX CATALYTIC SUBUNIT SEC11"/>
    <property type="match status" value="1"/>
</dbReference>
<dbReference type="SUPFAM" id="SSF51306">
    <property type="entry name" value="LexA/Signal peptidase"/>
    <property type="match status" value="1"/>
</dbReference>
<dbReference type="CDD" id="cd06530">
    <property type="entry name" value="S26_SPase_I"/>
    <property type="match status" value="1"/>
</dbReference>
<dbReference type="GO" id="GO:0004252">
    <property type="term" value="F:serine-type endopeptidase activity"/>
    <property type="evidence" value="ECO:0007669"/>
    <property type="project" value="UniProtKB-UniRule"/>
</dbReference>